<keyword evidence="2" id="KW-1185">Reference proteome</keyword>
<organism evidence="1 2">
    <name type="scientific">Varunaivibrio sulfuroxidans</name>
    <dbReference type="NCBI Taxonomy" id="1773489"/>
    <lineage>
        <taxon>Bacteria</taxon>
        <taxon>Pseudomonadati</taxon>
        <taxon>Pseudomonadota</taxon>
        <taxon>Alphaproteobacteria</taxon>
        <taxon>Rhodospirillales</taxon>
        <taxon>Magnetovibrionaceae</taxon>
        <taxon>Varunaivibrio</taxon>
    </lineage>
</organism>
<sequence length="183" mass="20435">MSPSNTPQDQNKESALLKAELSGLFQYIQRVRKEIAHISRPADEDHHFETMSEQLDAVIRATDEASDTIMSCAEKNEELANACKQLVSDPTALKVLAQISENHMKIIEACSFQDLTSQRVTKVARSITYVEDRVGALAELWGKNEIDKVKVVGVEKTEDEKLLHGPQDPERAISQAEIDALFD</sequence>
<accession>A0A4R3JCY2</accession>
<gene>
    <name evidence="1" type="ORF">EDD55_104137</name>
</gene>
<reference evidence="1 2" key="1">
    <citation type="submission" date="2019-03" db="EMBL/GenBank/DDBJ databases">
        <title>Genomic Encyclopedia of Type Strains, Phase IV (KMG-IV): sequencing the most valuable type-strain genomes for metagenomic binning, comparative biology and taxonomic classification.</title>
        <authorList>
            <person name="Goeker M."/>
        </authorList>
    </citation>
    <scope>NUCLEOTIDE SEQUENCE [LARGE SCALE GENOMIC DNA]</scope>
    <source>
        <strain evidence="1 2">DSM 101688</strain>
    </source>
</reference>
<dbReference type="SUPFAM" id="SSF75708">
    <property type="entry name" value="Chemotaxis phosphatase CheZ"/>
    <property type="match status" value="1"/>
</dbReference>
<evidence type="ECO:0000313" key="1">
    <source>
        <dbReference type="EMBL" id="TCS63046.1"/>
    </source>
</evidence>
<protein>
    <submittedName>
        <fullName evidence="1">Chemotaxis protein CheZ</fullName>
    </submittedName>
</protein>
<evidence type="ECO:0000313" key="2">
    <source>
        <dbReference type="Proteomes" id="UP000295304"/>
    </source>
</evidence>
<comment type="caution">
    <text evidence="1">The sequence shown here is derived from an EMBL/GenBank/DDBJ whole genome shotgun (WGS) entry which is preliminary data.</text>
</comment>
<dbReference type="Proteomes" id="UP000295304">
    <property type="component" value="Unassembled WGS sequence"/>
</dbReference>
<dbReference type="AlphaFoldDB" id="A0A4R3JCY2"/>
<dbReference type="EMBL" id="SLZW01000004">
    <property type="protein sequence ID" value="TCS63046.1"/>
    <property type="molecule type" value="Genomic_DNA"/>
</dbReference>
<name>A0A4R3JCY2_9PROT</name>
<dbReference type="RefSeq" id="WP_132938784.1">
    <property type="nucleotide sequence ID" value="NZ_CP119676.1"/>
</dbReference>
<dbReference type="OrthoDB" id="7269965at2"/>
<proteinExistence type="predicted"/>
<dbReference type="Gene3D" id="1.10.287.500">
    <property type="entry name" value="Helix hairpin bin"/>
    <property type="match status" value="1"/>
</dbReference>